<keyword evidence="2" id="KW-0472">Membrane</keyword>
<feature type="transmembrane region" description="Helical" evidence="2">
    <location>
        <begin position="96"/>
        <end position="116"/>
    </location>
</feature>
<evidence type="ECO:0000256" key="2">
    <source>
        <dbReference type="SAM" id="Phobius"/>
    </source>
</evidence>
<feature type="region of interest" description="Disordered" evidence="1">
    <location>
        <begin position="1"/>
        <end position="20"/>
    </location>
</feature>
<feature type="transmembrane region" description="Helical" evidence="2">
    <location>
        <begin position="53"/>
        <end position="76"/>
    </location>
</feature>
<proteinExistence type="predicted"/>
<evidence type="ECO:0000256" key="1">
    <source>
        <dbReference type="SAM" id="MobiDB-lite"/>
    </source>
</evidence>
<dbReference type="Pfam" id="PF19588">
    <property type="entry name" value="SxtJ"/>
    <property type="match status" value="1"/>
</dbReference>
<dbReference type="AlphaFoldDB" id="A0A380TJ79"/>
<keyword evidence="2" id="KW-1133">Transmembrane helix</keyword>
<accession>A0A380TJ79</accession>
<protein>
    <recommendedName>
        <fullName evidence="4">SxtJ</fullName>
    </recommendedName>
</protein>
<gene>
    <name evidence="3" type="ORF">DF3PB_490010</name>
</gene>
<dbReference type="EMBL" id="UIDG01000434">
    <property type="protein sequence ID" value="SUS07694.1"/>
    <property type="molecule type" value="Genomic_DNA"/>
</dbReference>
<organism evidence="3">
    <name type="scientific">metagenome</name>
    <dbReference type="NCBI Taxonomy" id="256318"/>
    <lineage>
        <taxon>unclassified sequences</taxon>
        <taxon>metagenomes</taxon>
    </lineage>
</organism>
<sequence>MNRTAPESGTHEELRAHTEVKGSSDRAFGLTVGGILAVIGLIRGVFGTGLDLWAVVLMGVGSALVALGLVAASMLAPLNRAWTKLGLVLFKVVNPVVLFLIFILTVVPTGLIMRWMGRDLLRLRRDPATASYWIERQPPGPNPEGLRNQF</sequence>
<feature type="compositionally biased region" description="Basic and acidic residues" evidence="1">
    <location>
        <begin position="9"/>
        <end position="20"/>
    </location>
</feature>
<reference evidence="3" key="1">
    <citation type="submission" date="2018-07" db="EMBL/GenBank/DDBJ databases">
        <authorList>
            <person name="Quirk P.G."/>
            <person name="Krulwich T.A."/>
        </authorList>
    </citation>
    <scope>NUCLEOTIDE SEQUENCE</scope>
</reference>
<keyword evidence="2" id="KW-0812">Transmembrane</keyword>
<name>A0A380TJ79_9ZZZZ</name>
<evidence type="ECO:0000313" key="3">
    <source>
        <dbReference type="EMBL" id="SUS07694.1"/>
    </source>
</evidence>
<evidence type="ECO:0008006" key="4">
    <source>
        <dbReference type="Google" id="ProtNLM"/>
    </source>
</evidence>
<feature type="transmembrane region" description="Helical" evidence="2">
    <location>
        <begin position="27"/>
        <end position="46"/>
    </location>
</feature>
<dbReference type="InterPro" id="IPR045781">
    <property type="entry name" value="SxtJ"/>
</dbReference>